<dbReference type="Pfam" id="PF03140">
    <property type="entry name" value="DUF247"/>
    <property type="match status" value="1"/>
</dbReference>
<dbReference type="AlphaFoldDB" id="A0A8T2WU23"/>
<gene>
    <name evidence="2" type="ORF">H0E87_028693</name>
</gene>
<feature type="region of interest" description="Disordered" evidence="1">
    <location>
        <begin position="1"/>
        <end position="44"/>
    </location>
</feature>
<dbReference type="PANTHER" id="PTHR31170">
    <property type="entry name" value="BNAC04G53230D PROTEIN"/>
    <property type="match status" value="1"/>
</dbReference>
<organism evidence="2 3">
    <name type="scientific">Populus deltoides</name>
    <name type="common">Eastern poplar</name>
    <name type="synonym">Eastern cottonwood</name>
    <dbReference type="NCBI Taxonomy" id="3696"/>
    <lineage>
        <taxon>Eukaryota</taxon>
        <taxon>Viridiplantae</taxon>
        <taxon>Streptophyta</taxon>
        <taxon>Embryophyta</taxon>
        <taxon>Tracheophyta</taxon>
        <taxon>Spermatophyta</taxon>
        <taxon>Magnoliopsida</taxon>
        <taxon>eudicotyledons</taxon>
        <taxon>Gunneridae</taxon>
        <taxon>Pentapetalae</taxon>
        <taxon>rosids</taxon>
        <taxon>fabids</taxon>
        <taxon>Malpighiales</taxon>
        <taxon>Salicaceae</taxon>
        <taxon>Saliceae</taxon>
        <taxon>Populus</taxon>
    </lineage>
</organism>
<evidence type="ECO:0000313" key="2">
    <source>
        <dbReference type="EMBL" id="KAH8484338.1"/>
    </source>
</evidence>
<dbReference type="EMBL" id="JACEGQ020000017">
    <property type="protein sequence ID" value="KAH8484338.1"/>
    <property type="molecule type" value="Genomic_DNA"/>
</dbReference>
<comment type="caution">
    <text evidence="2">The sequence shown here is derived from an EMBL/GenBank/DDBJ whole genome shotgun (WGS) entry which is preliminary data.</text>
</comment>
<dbReference type="Proteomes" id="UP000807159">
    <property type="component" value="Chromosome 17"/>
</dbReference>
<keyword evidence="3" id="KW-1185">Reference proteome</keyword>
<accession>A0A8T2WU23</accession>
<proteinExistence type="predicted"/>
<dbReference type="PANTHER" id="PTHR31170:SF24">
    <property type="match status" value="1"/>
</dbReference>
<reference evidence="2" key="1">
    <citation type="journal article" date="2021" name="J. Hered.">
        <title>Genome Assembly of Salicaceae Populus deltoides (Eastern Cottonwood) I-69 Based on Nanopore Sequencing and Hi-C Technologies.</title>
        <authorList>
            <person name="Bai S."/>
            <person name="Wu H."/>
            <person name="Zhang J."/>
            <person name="Pan Z."/>
            <person name="Zhao W."/>
            <person name="Li Z."/>
            <person name="Tong C."/>
        </authorList>
    </citation>
    <scope>NUCLEOTIDE SEQUENCE</scope>
    <source>
        <tissue evidence="2">Leaf</tissue>
    </source>
</reference>
<evidence type="ECO:0000313" key="3">
    <source>
        <dbReference type="Proteomes" id="UP000807159"/>
    </source>
</evidence>
<evidence type="ECO:0000256" key="1">
    <source>
        <dbReference type="SAM" id="MobiDB-lite"/>
    </source>
</evidence>
<name>A0A8T2WU23_POPDE</name>
<dbReference type="InterPro" id="IPR004158">
    <property type="entry name" value="DUF247_pln"/>
</dbReference>
<sequence>MKNDVEQARASNMEDAESSAPNKGKVIDVGSDSDIDKDTNNACSNMPKHFEPRMLFDIREDLILLENQLPVSIIWDTYHEINRDLRDTTSEDATWESFLDLITYAFGKHTGDLATFHFEKHKFSQVAETKQSVKGSKHFTDLLRSFMLKGSIDRTYSFNPIKLKYNAFVLFEPII</sequence>
<protein>
    <submittedName>
        <fullName evidence="2">Uncharacterized protein</fullName>
    </submittedName>
</protein>